<feature type="compositionally biased region" description="Basic residues" evidence="1">
    <location>
        <begin position="32"/>
        <end position="41"/>
    </location>
</feature>
<accession>A0A915CP66</accession>
<dbReference type="WBParaSite" id="jg1107">
    <property type="protein sequence ID" value="jg1107"/>
    <property type="gene ID" value="jg1107"/>
</dbReference>
<protein>
    <submittedName>
        <fullName evidence="3">Uncharacterized protein</fullName>
    </submittedName>
</protein>
<evidence type="ECO:0000313" key="3">
    <source>
        <dbReference type="WBParaSite" id="jg1107"/>
    </source>
</evidence>
<evidence type="ECO:0000256" key="1">
    <source>
        <dbReference type="SAM" id="MobiDB-lite"/>
    </source>
</evidence>
<dbReference type="AlphaFoldDB" id="A0A915CP66"/>
<sequence>MGRPATKKPSPVDAGDAAATKNVTKAPAAKTAAKKSGSKRHRSAYNIFVAEVSPAIAATLKEQGKKDKMMTRSWLSSGRLSKTKASTTRWLTRRRSSSSLARSPVYTHLIVPLRSNVVLRLTILLPIL</sequence>
<feature type="compositionally biased region" description="Low complexity" evidence="1">
    <location>
        <begin position="17"/>
        <end position="31"/>
    </location>
</feature>
<proteinExistence type="predicted"/>
<evidence type="ECO:0000313" key="2">
    <source>
        <dbReference type="Proteomes" id="UP000887574"/>
    </source>
</evidence>
<dbReference type="Proteomes" id="UP000887574">
    <property type="component" value="Unplaced"/>
</dbReference>
<feature type="region of interest" description="Disordered" evidence="1">
    <location>
        <begin position="1"/>
        <end position="41"/>
    </location>
</feature>
<name>A0A915CP66_9BILA</name>
<reference evidence="3" key="1">
    <citation type="submission" date="2022-11" db="UniProtKB">
        <authorList>
            <consortium name="WormBaseParasite"/>
        </authorList>
    </citation>
    <scope>IDENTIFICATION</scope>
</reference>
<keyword evidence="2" id="KW-1185">Reference proteome</keyword>
<organism evidence="2 3">
    <name type="scientific">Ditylenchus dipsaci</name>
    <dbReference type="NCBI Taxonomy" id="166011"/>
    <lineage>
        <taxon>Eukaryota</taxon>
        <taxon>Metazoa</taxon>
        <taxon>Ecdysozoa</taxon>
        <taxon>Nematoda</taxon>
        <taxon>Chromadorea</taxon>
        <taxon>Rhabditida</taxon>
        <taxon>Tylenchina</taxon>
        <taxon>Tylenchomorpha</taxon>
        <taxon>Sphaerularioidea</taxon>
        <taxon>Anguinidae</taxon>
        <taxon>Anguininae</taxon>
        <taxon>Ditylenchus</taxon>
    </lineage>
</organism>